<dbReference type="Pfam" id="PF07173">
    <property type="entry name" value="GRDP-like"/>
    <property type="match status" value="1"/>
</dbReference>
<feature type="compositionally biased region" description="Low complexity" evidence="1">
    <location>
        <begin position="7"/>
        <end position="22"/>
    </location>
</feature>
<dbReference type="PANTHER" id="PTHR34365:SF7">
    <property type="entry name" value="GLYCINE-RICH DOMAIN-CONTAINING PROTEIN 1"/>
    <property type="match status" value="1"/>
</dbReference>
<dbReference type="OrthoDB" id="2684236at2759"/>
<dbReference type="EMBL" id="SRRM01000014">
    <property type="protein sequence ID" value="TKY87222.1"/>
    <property type="molecule type" value="Genomic_DNA"/>
</dbReference>
<protein>
    <submittedName>
        <fullName evidence="2">Uncharacterized protein</fullName>
    </submittedName>
</protein>
<dbReference type="RefSeq" id="XP_029739207.1">
    <property type="nucleotide sequence ID" value="XM_029884497.1"/>
</dbReference>
<sequence>MTRMTRSTTPPLSNGSTSSSDDSPLEQAPSSQLPDYDFAIGSATKSNPSNQVDQITATLNNAAIKICDGPGLNDRERQELGKALNDGMKVGLSSAVKHVCSLDHLKHHLKLLDLFDRLRQAVHDGTEYFDYPSCHHDAGHIDEPGIDAPPPPYAPSAEPVPDINPKTGHRPTQQEAEQAEAELSQQLLRERRWNIFLNRAAYRLELWCTNILASETLAKHYNTVLKVQRQQDGSKSEFDGFDLPDFALPPIDVALVLHAYHLNPLYKEEESQRLRSRYSLSLFNFPLQQLTKRIHPTLPIFNDVELAKTFWNESITAKRSKQPWDLSLQPPPGHPTNAQETYGGTIFGLRIDCPRCRAPQFIPWTGVGDQPHQVGIGETGWQRKCSNVATCGQPISAEHLQMRRFLDDYAIWRKSPGRPHANKGVFFLAGTMLGDMYRKRPSRDYFGEALLLPIFRHEKPIEATASKEHTPTRVTDLQEINNIAARCDYNISTFRKWFEGRWLSSAVSPRIKLAEYKAQQMARIAVLMRCYQNGNAAAYGEGLCDVVDAVKRQTSFNMEMDKLGWSKHHHLLDSGALDDVLSRSLIRYHKFLDLMAATHTLLTPTLDIDLCWHTHQLQSRYYEHTFHLVGRFINHDDAIETGILKDAFDRTASLWKQRYNQPYSLCGCVYNSPGTIKKLKSLLGNSSTGAATEPAAAAVEQASSAKGSGFTSRMKGKWRAAKELPGDKQDDRTAWQDATHPSAHSAVIVKEEEHRHDKLREQMVKEWAQGKRREGHESAFVFGYNTPGLYPFYYSPLYTSHYVSRGSTGDATINAYSMYGVFGLSAVSGIGAGGMMAGTAFGAGVACGGGGGACGGGGGGGGCGGGGGGGCGGGGGGGGC</sequence>
<dbReference type="KEGG" id="sgra:EX895_003899"/>
<comment type="caution">
    <text evidence="2">The sequence shown here is derived from an EMBL/GenBank/DDBJ whole genome shotgun (WGS) entry which is preliminary data.</text>
</comment>
<accession>A0A4U7KWB1</accession>
<keyword evidence="3" id="KW-1185">Reference proteome</keyword>
<feature type="region of interest" description="Disordered" evidence="1">
    <location>
        <begin position="139"/>
        <end position="183"/>
    </location>
</feature>
<feature type="compositionally biased region" description="Basic and acidic residues" evidence="1">
    <location>
        <begin position="720"/>
        <end position="734"/>
    </location>
</feature>
<dbReference type="GeneID" id="40726794"/>
<organism evidence="2 3">
    <name type="scientific">Sporisorium graminicola</name>
    <dbReference type="NCBI Taxonomy" id="280036"/>
    <lineage>
        <taxon>Eukaryota</taxon>
        <taxon>Fungi</taxon>
        <taxon>Dikarya</taxon>
        <taxon>Basidiomycota</taxon>
        <taxon>Ustilaginomycotina</taxon>
        <taxon>Ustilaginomycetes</taxon>
        <taxon>Ustilaginales</taxon>
        <taxon>Ustilaginaceae</taxon>
        <taxon>Sporisorium</taxon>
    </lineage>
</organism>
<dbReference type="InterPro" id="IPR009836">
    <property type="entry name" value="GRDP-like"/>
</dbReference>
<feature type="region of interest" description="Disordered" evidence="1">
    <location>
        <begin position="720"/>
        <end position="744"/>
    </location>
</feature>
<name>A0A4U7KWB1_9BASI</name>
<dbReference type="PANTHER" id="PTHR34365">
    <property type="entry name" value="ENOLASE (DUF1399)"/>
    <property type="match status" value="1"/>
</dbReference>
<reference evidence="2 3" key="1">
    <citation type="submission" date="2019-05" db="EMBL/GenBank/DDBJ databases">
        <title>Sporisorium graminicola CBS 10092 draft sequencing and annotation.</title>
        <authorList>
            <person name="Solano-Gonzalez S."/>
            <person name="Caddick M.X."/>
            <person name="Darby A."/>
        </authorList>
    </citation>
    <scope>NUCLEOTIDE SEQUENCE [LARGE SCALE GENOMIC DNA]</scope>
    <source>
        <strain evidence="2 3">CBS 10092</strain>
    </source>
</reference>
<dbReference type="Proteomes" id="UP000306050">
    <property type="component" value="Chromosome SGRAM_22"/>
</dbReference>
<evidence type="ECO:0000313" key="3">
    <source>
        <dbReference type="Proteomes" id="UP000306050"/>
    </source>
</evidence>
<proteinExistence type="predicted"/>
<evidence type="ECO:0000313" key="2">
    <source>
        <dbReference type="EMBL" id="TKY87222.1"/>
    </source>
</evidence>
<gene>
    <name evidence="2" type="ORF">EX895_003899</name>
</gene>
<dbReference type="AlphaFoldDB" id="A0A4U7KWB1"/>
<feature type="compositionally biased region" description="Low complexity" evidence="1">
    <location>
        <begin position="173"/>
        <end position="183"/>
    </location>
</feature>
<evidence type="ECO:0000256" key="1">
    <source>
        <dbReference type="SAM" id="MobiDB-lite"/>
    </source>
</evidence>
<feature type="region of interest" description="Disordered" evidence="1">
    <location>
        <begin position="1"/>
        <end position="37"/>
    </location>
</feature>